<organism evidence="2 3">
    <name type="scientific">Aeromonas molluscorum 848</name>
    <dbReference type="NCBI Taxonomy" id="1268236"/>
    <lineage>
        <taxon>Bacteria</taxon>
        <taxon>Pseudomonadati</taxon>
        <taxon>Pseudomonadota</taxon>
        <taxon>Gammaproteobacteria</taxon>
        <taxon>Aeromonadales</taxon>
        <taxon>Aeromonadaceae</taxon>
        <taxon>Aeromonas</taxon>
    </lineage>
</organism>
<dbReference type="Proteomes" id="UP000013526">
    <property type="component" value="Unassembled WGS sequence"/>
</dbReference>
<sequence>MRVFPSLMLTLTALGLGGCSNTSPTVGASVGMGYGSDYGAAPYPWWYDDYFYYWDRYYPWCCNNDGEFDDLIQHWWQDLDEGKRDDIKNKFKDWHSELGKPDIETLRTDFSDRWNALSPEQKSILRDRQQVLRKINPTGTDRLSLPEATEASRRLNLDGGSLAQPRPASRPATLPSQPVTRPVTLPSRPVVRPMTRPAHMMNMPVIRRR</sequence>
<evidence type="ECO:0000256" key="1">
    <source>
        <dbReference type="SAM" id="MobiDB-lite"/>
    </source>
</evidence>
<keyword evidence="3" id="KW-1185">Reference proteome</keyword>
<evidence type="ECO:0008006" key="4">
    <source>
        <dbReference type="Google" id="ProtNLM"/>
    </source>
</evidence>
<feature type="region of interest" description="Disordered" evidence="1">
    <location>
        <begin position="136"/>
        <end position="191"/>
    </location>
</feature>
<dbReference type="PATRIC" id="fig|1268236.3.peg.3719"/>
<dbReference type="RefSeq" id="WP_005908492.1">
    <property type="nucleotide sequence ID" value="NZ_AQGQ01000208.1"/>
</dbReference>
<gene>
    <name evidence="2" type="ORF">G113_19154</name>
</gene>
<comment type="caution">
    <text evidence="2">The sequence shown here is derived from an EMBL/GenBank/DDBJ whole genome shotgun (WGS) entry which is preliminary data.</text>
</comment>
<dbReference type="PROSITE" id="PS51257">
    <property type="entry name" value="PROKAR_LIPOPROTEIN"/>
    <property type="match status" value="1"/>
</dbReference>
<evidence type="ECO:0000313" key="2">
    <source>
        <dbReference type="EMBL" id="EOD53527.1"/>
    </source>
</evidence>
<dbReference type="OrthoDB" id="5588869at2"/>
<evidence type="ECO:0000313" key="3">
    <source>
        <dbReference type="Proteomes" id="UP000013526"/>
    </source>
</evidence>
<protein>
    <recommendedName>
        <fullName evidence="4">Lipoprotein</fullName>
    </recommendedName>
</protein>
<accession>R1F123</accession>
<dbReference type="AlphaFoldDB" id="R1F123"/>
<dbReference type="EMBL" id="AQGQ01000208">
    <property type="protein sequence ID" value="EOD53527.1"/>
    <property type="molecule type" value="Genomic_DNA"/>
</dbReference>
<proteinExistence type="predicted"/>
<reference evidence="2 3" key="1">
    <citation type="journal article" date="2013" name="Genome Announc.">
        <title>Draft Genome Sequence of Aeromonas molluscorum Strain 848TT, Isolated from Bivalve Molluscs.</title>
        <authorList>
            <person name="Spataro N."/>
            <person name="Farfan M."/>
            <person name="Albarral V."/>
            <person name="Sanglas A."/>
            <person name="Loren J.G."/>
            <person name="Fuste M.C."/>
            <person name="Bosch E."/>
        </authorList>
    </citation>
    <scope>NUCLEOTIDE SEQUENCE [LARGE SCALE GENOMIC DNA]</scope>
    <source>
        <strain evidence="2 3">848</strain>
    </source>
</reference>
<name>R1F123_9GAMM</name>